<accession>A0A951PB32</accession>
<name>A0A951PB32_9CYAN</name>
<dbReference type="AlphaFoldDB" id="A0A951PB32"/>
<reference evidence="3" key="1">
    <citation type="submission" date="2021-05" db="EMBL/GenBank/DDBJ databases">
        <authorList>
            <person name="Pietrasiak N."/>
            <person name="Ward R."/>
            <person name="Stajich J.E."/>
            <person name="Kurbessoian T."/>
        </authorList>
    </citation>
    <scope>NUCLEOTIDE SEQUENCE</scope>
    <source>
        <strain evidence="3">GSE-TBD4-15B</strain>
    </source>
</reference>
<feature type="region of interest" description="Disordered" evidence="1">
    <location>
        <begin position="1"/>
        <end position="20"/>
    </location>
</feature>
<evidence type="ECO:0000313" key="4">
    <source>
        <dbReference type="Proteomes" id="UP000707356"/>
    </source>
</evidence>
<dbReference type="Proteomes" id="UP000707356">
    <property type="component" value="Unassembled WGS sequence"/>
</dbReference>
<gene>
    <name evidence="3" type="ORF">KME07_12315</name>
</gene>
<protein>
    <submittedName>
        <fullName evidence="3">Uncharacterized protein</fullName>
    </submittedName>
</protein>
<dbReference type="EMBL" id="JAHHHV010000066">
    <property type="protein sequence ID" value="MBW4466204.1"/>
    <property type="molecule type" value="Genomic_DNA"/>
</dbReference>
<proteinExistence type="predicted"/>
<sequence length="91" mass="9219">MPDDLSRSPQSPTQNLTPRPQGCVAATATIWGCSTGMLAADLLFSTEASSEAIIAIAIVTAAAASTMTVWLSGHVSTSATAESLDPESHSG</sequence>
<feature type="transmembrane region" description="Helical" evidence="2">
    <location>
        <begin position="52"/>
        <end position="71"/>
    </location>
</feature>
<evidence type="ECO:0000256" key="2">
    <source>
        <dbReference type="SAM" id="Phobius"/>
    </source>
</evidence>
<reference evidence="3" key="2">
    <citation type="journal article" date="2022" name="Microbiol. Resour. Announc.">
        <title>Metagenome Sequencing to Explore Phylogenomics of Terrestrial Cyanobacteria.</title>
        <authorList>
            <person name="Ward R.D."/>
            <person name="Stajich J.E."/>
            <person name="Johansen J.R."/>
            <person name="Huntemann M."/>
            <person name="Clum A."/>
            <person name="Foster B."/>
            <person name="Foster B."/>
            <person name="Roux S."/>
            <person name="Palaniappan K."/>
            <person name="Varghese N."/>
            <person name="Mukherjee S."/>
            <person name="Reddy T.B.K."/>
            <person name="Daum C."/>
            <person name="Copeland A."/>
            <person name="Chen I.A."/>
            <person name="Ivanova N.N."/>
            <person name="Kyrpides N.C."/>
            <person name="Shapiro N."/>
            <person name="Eloe-Fadrosh E.A."/>
            <person name="Pietrasiak N."/>
        </authorList>
    </citation>
    <scope>NUCLEOTIDE SEQUENCE</scope>
    <source>
        <strain evidence="3">GSE-TBD4-15B</strain>
    </source>
</reference>
<keyword evidence="2" id="KW-0812">Transmembrane</keyword>
<keyword evidence="2" id="KW-1133">Transmembrane helix</keyword>
<comment type="caution">
    <text evidence="3">The sequence shown here is derived from an EMBL/GenBank/DDBJ whole genome shotgun (WGS) entry which is preliminary data.</text>
</comment>
<feature type="compositionally biased region" description="Polar residues" evidence="1">
    <location>
        <begin position="7"/>
        <end position="18"/>
    </location>
</feature>
<evidence type="ECO:0000256" key="1">
    <source>
        <dbReference type="SAM" id="MobiDB-lite"/>
    </source>
</evidence>
<evidence type="ECO:0000313" key="3">
    <source>
        <dbReference type="EMBL" id="MBW4466204.1"/>
    </source>
</evidence>
<keyword evidence="2" id="KW-0472">Membrane</keyword>
<organism evidence="3 4">
    <name type="scientific">Pegethrix bostrychoides GSE-TBD4-15B</name>
    <dbReference type="NCBI Taxonomy" id="2839662"/>
    <lineage>
        <taxon>Bacteria</taxon>
        <taxon>Bacillati</taxon>
        <taxon>Cyanobacteriota</taxon>
        <taxon>Cyanophyceae</taxon>
        <taxon>Oculatellales</taxon>
        <taxon>Oculatellaceae</taxon>
        <taxon>Pegethrix</taxon>
    </lineage>
</organism>